<dbReference type="FunFam" id="3.20.20.80:FF:000115">
    <property type="entry name" value="Beta-galactosidase"/>
    <property type="match status" value="1"/>
</dbReference>
<dbReference type="PIRSF" id="PIRSF006336">
    <property type="entry name" value="B-gal"/>
    <property type="match status" value="1"/>
</dbReference>
<dbReference type="PANTHER" id="PTHR23421">
    <property type="entry name" value="BETA-GALACTOSIDASE RELATED"/>
    <property type="match status" value="1"/>
</dbReference>
<comment type="caution">
    <text evidence="9">The sequence shown here is derived from an EMBL/GenBank/DDBJ whole genome shotgun (WGS) entry which is preliminary data.</text>
</comment>
<evidence type="ECO:0000313" key="10">
    <source>
        <dbReference type="Proteomes" id="UP000248889"/>
    </source>
</evidence>
<dbReference type="EMBL" id="QKYN01000094">
    <property type="protein sequence ID" value="RAG83140.1"/>
    <property type="molecule type" value="Genomic_DNA"/>
</dbReference>
<dbReference type="Gene3D" id="2.60.120.260">
    <property type="entry name" value="Galactose-binding domain-like"/>
    <property type="match status" value="2"/>
</dbReference>
<dbReference type="SUPFAM" id="SSF51445">
    <property type="entry name" value="(Trans)glycosidases"/>
    <property type="match status" value="1"/>
</dbReference>
<keyword evidence="2" id="KW-0378">Hydrolase</keyword>
<dbReference type="InterPro" id="IPR026283">
    <property type="entry name" value="B-gal_1-like"/>
</dbReference>
<dbReference type="InterPro" id="IPR048913">
    <property type="entry name" value="BetaGal_gal-bd"/>
</dbReference>
<dbReference type="GO" id="GO:0005975">
    <property type="term" value="P:carbohydrate metabolic process"/>
    <property type="evidence" value="ECO:0007669"/>
    <property type="project" value="InterPro"/>
</dbReference>
<protein>
    <submittedName>
        <fullName evidence="9">Beta-galactosidase</fullName>
    </submittedName>
</protein>
<dbReference type="AlphaFoldDB" id="A0A2X0K7E0"/>
<feature type="active site" description="Proton donor" evidence="4">
    <location>
        <position position="157"/>
    </location>
</feature>
<evidence type="ECO:0000259" key="8">
    <source>
        <dbReference type="Pfam" id="PF21467"/>
    </source>
</evidence>
<dbReference type="InterPro" id="IPR017853">
    <property type="entry name" value="GH"/>
</dbReference>
<feature type="domain" description="Glycoside hydrolase 35 catalytic" evidence="6">
    <location>
        <begin position="10"/>
        <end position="323"/>
    </location>
</feature>
<keyword evidence="10" id="KW-1185">Reference proteome</keyword>
<dbReference type="PRINTS" id="PR00742">
    <property type="entry name" value="GLHYDRLASE35"/>
</dbReference>
<proteinExistence type="inferred from homology"/>
<evidence type="ECO:0000256" key="5">
    <source>
        <dbReference type="RuleBase" id="RU003679"/>
    </source>
</evidence>
<evidence type="ECO:0000256" key="2">
    <source>
        <dbReference type="ARBA" id="ARBA00022801"/>
    </source>
</evidence>
<dbReference type="Pfam" id="PF21467">
    <property type="entry name" value="BetaGal_gal-bd"/>
    <property type="match status" value="1"/>
</dbReference>
<dbReference type="OrthoDB" id="9813184at2"/>
<organism evidence="9 10">
    <name type="scientific">Streptacidiphilus pinicola</name>
    <dbReference type="NCBI Taxonomy" id="2219663"/>
    <lineage>
        <taxon>Bacteria</taxon>
        <taxon>Bacillati</taxon>
        <taxon>Actinomycetota</taxon>
        <taxon>Actinomycetes</taxon>
        <taxon>Kitasatosporales</taxon>
        <taxon>Streptomycetaceae</taxon>
        <taxon>Streptacidiphilus</taxon>
    </lineage>
</organism>
<dbReference type="InterPro" id="IPR001944">
    <property type="entry name" value="Glycoside_Hdrlase_35"/>
</dbReference>
<feature type="active site" description="Nucleophile" evidence="4">
    <location>
        <position position="233"/>
    </location>
</feature>
<keyword evidence="3" id="KW-0326">Glycosidase</keyword>
<name>A0A2X0K7E0_9ACTN</name>
<dbReference type="Pfam" id="PF01301">
    <property type="entry name" value="Glyco_hydro_35"/>
    <property type="match status" value="1"/>
</dbReference>
<comment type="similarity">
    <text evidence="1 5">Belongs to the glycosyl hydrolase 35 family.</text>
</comment>
<dbReference type="Proteomes" id="UP000248889">
    <property type="component" value="Unassembled WGS sequence"/>
</dbReference>
<sequence length="590" mass="65022">MFLTTTDDGFLRDGRPHRIVSAAVHYFRILPELWRDRLERLRAMGVNTVETYVAWNVHERERGRHDFSGRQDIAGFVRLAGELGLDVIVRPGPYICAEWEAGGLPAWLLADPAVRLRRSDAAYLTAADAWFDALLPQLTPLQAEAGGPIVAMAVENEYGSYGNDTAYLEHLRAGMLRRGVTCLLCTADGAEDWFQLGGRVPGVLTTGTFGSRPEEALACLRRHQPTGPLVCMEYWHAWFDSWGEPHRVRDAAEAAQVLDTLLAAGASVNLYMGHGGTNFGWWNGANCYDGRYLPITTSYDYDAPVGEAGELSEKFHAFREVIERHTGPVPYPLPPEPARLAPRRIEELTGRVALFDCLDLLGTGTERLEPEPMEALGQSTGLILYRTRLRGPLAKAELRVDGLADRAQVFLDGRELGTLHRNEPLGAVTLAVPAAGARLDLLVENQGRVNYGPQLADRKGITGGVRLERQYQFGWEIRPLPLDPLPELPFGEGCGAGPSFHRFELDLGGEPPADGFLALPGWTKGMVWLNGFALGRYWEAGPQVTLYAPAPLWRAGRNEITVLELHSPGRRLELREAADLGPTDPAPEGF</sequence>
<feature type="domain" description="Beta-galactosidase galactose-binding" evidence="8">
    <location>
        <begin position="498"/>
        <end position="558"/>
    </location>
</feature>
<evidence type="ECO:0000256" key="1">
    <source>
        <dbReference type="ARBA" id="ARBA00009809"/>
    </source>
</evidence>
<evidence type="ECO:0000259" key="6">
    <source>
        <dbReference type="Pfam" id="PF01301"/>
    </source>
</evidence>
<dbReference type="SUPFAM" id="SSF49785">
    <property type="entry name" value="Galactose-binding domain-like"/>
    <property type="match status" value="1"/>
</dbReference>
<accession>A0A2X0K7E0</accession>
<evidence type="ECO:0000259" key="7">
    <source>
        <dbReference type="Pfam" id="PF21317"/>
    </source>
</evidence>
<dbReference type="RefSeq" id="WP_111504078.1">
    <property type="nucleotide sequence ID" value="NZ_QKYN01000094.1"/>
</dbReference>
<dbReference type="InterPro" id="IPR031330">
    <property type="entry name" value="Gly_Hdrlase_35_cat"/>
</dbReference>
<evidence type="ECO:0000256" key="3">
    <source>
        <dbReference type="ARBA" id="ARBA00023295"/>
    </source>
</evidence>
<reference evidence="9 10" key="1">
    <citation type="submission" date="2018-06" db="EMBL/GenBank/DDBJ databases">
        <title>Streptacidiphilus pinicola sp. nov., isolated from pine grove soil.</title>
        <authorList>
            <person name="Roh S.G."/>
            <person name="Park S."/>
            <person name="Kim M.-K."/>
            <person name="Yun B.-R."/>
            <person name="Park J."/>
            <person name="Kim M.J."/>
            <person name="Kim Y.S."/>
            <person name="Kim S.B."/>
        </authorList>
    </citation>
    <scope>NUCLEOTIDE SEQUENCE [LARGE SCALE GENOMIC DNA]</scope>
    <source>
        <strain evidence="9 10">MMS16-CNU450</strain>
    </source>
</reference>
<gene>
    <name evidence="9" type="ORF">DN069_23850</name>
</gene>
<dbReference type="InterPro" id="IPR048912">
    <property type="entry name" value="BetaGal1-like_ABD1"/>
</dbReference>
<dbReference type="Pfam" id="PF21317">
    <property type="entry name" value="BetaGal_ABD_1"/>
    <property type="match status" value="1"/>
</dbReference>
<evidence type="ECO:0000256" key="4">
    <source>
        <dbReference type="PIRSR" id="PIRSR006336-1"/>
    </source>
</evidence>
<dbReference type="Gene3D" id="3.20.20.80">
    <property type="entry name" value="Glycosidases"/>
    <property type="match status" value="1"/>
</dbReference>
<dbReference type="GO" id="GO:0004565">
    <property type="term" value="F:beta-galactosidase activity"/>
    <property type="evidence" value="ECO:0007669"/>
    <property type="project" value="InterPro"/>
</dbReference>
<dbReference type="InterPro" id="IPR008979">
    <property type="entry name" value="Galactose-bd-like_sf"/>
</dbReference>
<feature type="domain" description="Beta-galactosidase 1-like first all-beta" evidence="7">
    <location>
        <begin position="370"/>
        <end position="480"/>
    </location>
</feature>
<evidence type="ECO:0000313" key="9">
    <source>
        <dbReference type="EMBL" id="RAG83140.1"/>
    </source>
</evidence>